<dbReference type="OrthoDB" id="8007085at2759"/>
<keyword evidence="1" id="KW-0472">Membrane</keyword>
<comment type="caution">
    <text evidence="2">The sequence shown here is derived from an EMBL/GenBank/DDBJ whole genome shotgun (WGS) entry which is preliminary data.</text>
</comment>
<reference evidence="2 3" key="1">
    <citation type="submission" date="2019-08" db="EMBL/GenBank/DDBJ databases">
        <title>The genome of the soybean aphid Biotype 1, its phylome, world population structure and adaptation to the North American continent.</title>
        <authorList>
            <person name="Giordano R."/>
            <person name="Donthu R.K."/>
            <person name="Hernandez A.G."/>
            <person name="Wright C.L."/>
            <person name="Zimin A.V."/>
        </authorList>
    </citation>
    <scope>NUCLEOTIDE SEQUENCE [LARGE SCALE GENOMIC DNA]</scope>
    <source>
        <tissue evidence="2">Whole aphids</tissue>
    </source>
</reference>
<evidence type="ECO:0000313" key="3">
    <source>
        <dbReference type="Proteomes" id="UP000475862"/>
    </source>
</evidence>
<dbReference type="Proteomes" id="UP000475862">
    <property type="component" value="Unassembled WGS sequence"/>
</dbReference>
<protein>
    <submittedName>
        <fullName evidence="2">Uncharacterized protein</fullName>
    </submittedName>
</protein>
<evidence type="ECO:0000256" key="1">
    <source>
        <dbReference type="SAM" id="Phobius"/>
    </source>
</evidence>
<name>A0A6G0SYR7_APHGL</name>
<dbReference type="InterPro" id="IPR019137">
    <property type="entry name" value="Nck-associated_protein-1"/>
</dbReference>
<feature type="transmembrane region" description="Helical" evidence="1">
    <location>
        <begin position="245"/>
        <end position="268"/>
    </location>
</feature>
<dbReference type="Pfam" id="PF09735">
    <property type="entry name" value="Nckap1"/>
    <property type="match status" value="1"/>
</dbReference>
<keyword evidence="1" id="KW-1133">Transmembrane helix</keyword>
<dbReference type="AlphaFoldDB" id="A0A6G0SYR7"/>
<gene>
    <name evidence="2" type="ORF">AGLY_016793</name>
</gene>
<proteinExistence type="predicted"/>
<sequence length="389" mass="45702">MYCKNSQFINYARKLVSHFVTSFKSLYGSHNVSYNVHGLLHLVNDVEEFGPVDNFSAYRFENYLGKLKKKIRKDDKPLQQIARRYTEIGNNLKIDRTNSVCGIGTLGLGNQFGTSHEIIFFNKLLGTILIYTTDKKDRLQRNQYSKFQVRTSLQGPMHAITGKFYFVPITYMYIYFIVQESPFLTMDLLESCFPYALIRNAYHAVYKIEHHQHGDFIQCPLVDGVSLLENIIREEITIVRQVKKWYFLGLKWHLHILIFFLIVLQVGLEKHECPMLSIFDQLILKLFTKLSQVGPFDYQEVVGHILEILELKFNQESRYINKFITINVSPKVKVPESISYFYLVHHYMELNFSNQLCPIVLIVHSSKIKRQWINGKRNTHTYSQSLLQF</sequence>
<dbReference type="EMBL" id="VYZN01000639">
    <property type="protein sequence ID" value="KAE9522831.1"/>
    <property type="molecule type" value="Genomic_DNA"/>
</dbReference>
<dbReference type="PANTHER" id="PTHR33053">
    <property type="entry name" value="PROTEIN, PUTATIVE-RELATED"/>
    <property type="match status" value="1"/>
</dbReference>
<keyword evidence="3" id="KW-1185">Reference proteome</keyword>
<organism evidence="2 3">
    <name type="scientific">Aphis glycines</name>
    <name type="common">Soybean aphid</name>
    <dbReference type="NCBI Taxonomy" id="307491"/>
    <lineage>
        <taxon>Eukaryota</taxon>
        <taxon>Metazoa</taxon>
        <taxon>Ecdysozoa</taxon>
        <taxon>Arthropoda</taxon>
        <taxon>Hexapoda</taxon>
        <taxon>Insecta</taxon>
        <taxon>Pterygota</taxon>
        <taxon>Neoptera</taxon>
        <taxon>Paraneoptera</taxon>
        <taxon>Hemiptera</taxon>
        <taxon>Sternorrhyncha</taxon>
        <taxon>Aphidomorpha</taxon>
        <taxon>Aphidoidea</taxon>
        <taxon>Aphididae</taxon>
        <taxon>Aphidini</taxon>
        <taxon>Aphis</taxon>
        <taxon>Aphis</taxon>
    </lineage>
</organism>
<accession>A0A6G0SYR7</accession>
<evidence type="ECO:0000313" key="2">
    <source>
        <dbReference type="EMBL" id="KAE9522831.1"/>
    </source>
</evidence>
<keyword evidence="1" id="KW-0812">Transmembrane</keyword>